<dbReference type="EMBL" id="JACHFH010000008">
    <property type="protein sequence ID" value="MBB5335761.1"/>
    <property type="molecule type" value="Genomic_DNA"/>
</dbReference>
<dbReference type="GO" id="GO:0003735">
    <property type="term" value="F:structural constituent of ribosome"/>
    <property type="evidence" value="ECO:0007669"/>
    <property type="project" value="InterPro"/>
</dbReference>
<keyword evidence="2 7" id="KW-0699">rRNA-binding</keyword>
<dbReference type="Gene3D" id="4.10.950.10">
    <property type="entry name" value="Ribosomal protein L2, domain 3"/>
    <property type="match status" value="1"/>
</dbReference>
<comment type="function">
    <text evidence="7">One of the primary rRNA binding proteins. Required for association of the 30S and 50S subunits to form the 70S ribosome, for tRNA binding and peptide bond formation. It has been suggested to have peptidyltransferase activity; this is somewhat controversial. Makes several contacts with the 16S rRNA in the 70S ribosome.</text>
</comment>
<dbReference type="NCBIfam" id="TIGR01171">
    <property type="entry name" value="rplB_bact"/>
    <property type="match status" value="1"/>
</dbReference>
<dbReference type="PIRSF" id="PIRSF002158">
    <property type="entry name" value="Ribosomal_L2"/>
    <property type="match status" value="1"/>
</dbReference>
<dbReference type="SMART" id="SM01382">
    <property type="entry name" value="Ribosomal_L2_C"/>
    <property type="match status" value="1"/>
</dbReference>
<dbReference type="InterPro" id="IPR008991">
    <property type="entry name" value="Translation_prot_SH3-like_sf"/>
</dbReference>
<evidence type="ECO:0000256" key="6">
    <source>
        <dbReference type="ARBA" id="ARBA00035242"/>
    </source>
</evidence>
<dbReference type="Gene3D" id="2.30.30.30">
    <property type="match status" value="1"/>
</dbReference>
<evidence type="ECO:0000256" key="5">
    <source>
        <dbReference type="ARBA" id="ARBA00023274"/>
    </source>
</evidence>
<feature type="region of interest" description="Disordered" evidence="8">
    <location>
        <begin position="257"/>
        <end position="279"/>
    </location>
</feature>
<dbReference type="AlphaFoldDB" id="A0A840UDF4"/>
<evidence type="ECO:0000256" key="4">
    <source>
        <dbReference type="ARBA" id="ARBA00022980"/>
    </source>
</evidence>
<dbReference type="InterPro" id="IPR012340">
    <property type="entry name" value="NA-bd_OB-fold"/>
</dbReference>
<keyword evidence="4 7" id="KW-0689">Ribosomal protein</keyword>
<dbReference type="GO" id="GO:0019843">
    <property type="term" value="F:rRNA binding"/>
    <property type="evidence" value="ECO:0007669"/>
    <property type="project" value="UniProtKB-UniRule"/>
</dbReference>
<dbReference type="InterPro" id="IPR014726">
    <property type="entry name" value="Ribosomal_uL2_dom3"/>
</dbReference>
<accession>A0A840UDF4</accession>
<organism evidence="11 12">
    <name type="scientific">Pectinatus brassicae</name>
    <dbReference type="NCBI Taxonomy" id="862415"/>
    <lineage>
        <taxon>Bacteria</taxon>
        <taxon>Bacillati</taxon>
        <taxon>Bacillota</taxon>
        <taxon>Negativicutes</taxon>
        <taxon>Selenomonadales</taxon>
        <taxon>Selenomonadaceae</taxon>
        <taxon>Pectinatus</taxon>
    </lineage>
</organism>
<dbReference type="Gene3D" id="2.40.50.140">
    <property type="entry name" value="Nucleic acid-binding proteins"/>
    <property type="match status" value="1"/>
</dbReference>
<dbReference type="FunFam" id="2.40.50.140:FF:000003">
    <property type="entry name" value="50S ribosomal protein L2"/>
    <property type="match status" value="1"/>
</dbReference>
<gene>
    <name evidence="7" type="primary">rplB</name>
    <name evidence="11" type="ORF">HNR32_000895</name>
</gene>
<feature type="compositionally biased region" description="Basic residues" evidence="8">
    <location>
        <begin position="258"/>
        <end position="279"/>
    </location>
</feature>
<dbReference type="PANTHER" id="PTHR13691">
    <property type="entry name" value="RIBOSOMAL PROTEIN L2"/>
    <property type="match status" value="1"/>
</dbReference>
<dbReference type="FunFam" id="2.30.30.30:FF:000001">
    <property type="entry name" value="50S ribosomal protein L2"/>
    <property type="match status" value="1"/>
</dbReference>
<dbReference type="FunFam" id="4.10.950.10:FF:000001">
    <property type="entry name" value="50S ribosomal protein L2"/>
    <property type="match status" value="1"/>
</dbReference>
<dbReference type="InterPro" id="IPR022669">
    <property type="entry name" value="Ribosomal_uL2_C"/>
</dbReference>
<proteinExistence type="inferred from homology"/>
<sequence>MAIKKFKPYSPGRRFMTVSAFEEITTDKPEKSLTESLMKKGGRNMQGRLTVRHQGGGHKRLYRIIDFKRNKDSVPARVTTIEYDPNRSARIALLSYADGEKRYILAPNGLKVGDTVVSGPDADIKTGNALPLVNIPVGVMIHNIELKIGKGGQLVRSAGTSAQLMAKEGNYALLRMPSGELRKVHVNCRATIGQIGNLDHENISIGKAGRSRWLGIRPANRGVVMNPCDHPHGGGEGKSPVGRKHPVTKWGKCAMGAKTRRKKPSDKLIVRRRANRRQK</sequence>
<feature type="domain" description="Large ribosomal subunit protein uL2 C-terminal" evidence="9">
    <location>
        <begin position="124"/>
        <end position="253"/>
    </location>
</feature>
<comment type="caution">
    <text evidence="11">The sequence shown here is derived from an EMBL/GenBank/DDBJ whole genome shotgun (WGS) entry which is preliminary data.</text>
</comment>
<dbReference type="GO" id="GO:0015934">
    <property type="term" value="C:large ribosomal subunit"/>
    <property type="evidence" value="ECO:0007669"/>
    <property type="project" value="InterPro"/>
</dbReference>
<keyword evidence="5 7" id="KW-0687">Ribonucleoprotein</keyword>
<evidence type="ECO:0000256" key="8">
    <source>
        <dbReference type="SAM" id="MobiDB-lite"/>
    </source>
</evidence>
<feature type="domain" description="Large ribosomal subunit protein uL2 RNA-binding" evidence="10">
    <location>
        <begin position="42"/>
        <end position="118"/>
    </location>
</feature>
<dbReference type="InterPro" id="IPR022666">
    <property type="entry name" value="Ribosomal_uL2_RNA-bd_dom"/>
</dbReference>
<dbReference type="GO" id="GO:0016740">
    <property type="term" value="F:transferase activity"/>
    <property type="evidence" value="ECO:0007669"/>
    <property type="project" value="InterPro"/>
</dbReference>
<dbReference type="Pfam" id="PF03947">
    <property type="entry name" value="Ribosomal_L2_C"/>
    <property type="match status" value="1"/>
</dbReference>
<dbReference type="InterPro" id="IPR022671">
    <property type="entry name" value="Ribosomal_uL2_CS"/>
</dbReference>
<evidence type="ECO:0000259" key="9">
    <source>
        <dbReference type="SMART" id="SM01382"/>
    </source>
</evidence>
<dbReference type="SUPFAM" id="SSF50104">
    <property type="entry name" value="Translation proteins SH3-like domain"/>
    <property type="match status" value="1"/>
</dbReference>
<keyword evidence="12" id="KW-1185">Reference proteome</keyword>
<evidence type="ECO:0000313" key="11">
    <source>
        <dbReference type="EMBL" id="MBB5335761.1"/>
    </source>
</evidence>
<evidence type="ECO:0000259" key="10">
    <source>
        <dbReference type="SMART" id="SM01383"/>
    </source>
</evidence>
<dbReference type="Proteomes" id="UP000559117">
    <property type="component" value="Unassembled WGS sequence"/>
</dbReference>
<dbReference type="Pfam" id="PF00181">
    <property type="entry name" value="Ribosomal_L2_N"/>
    <property type="match status" value="1"/>
</dbReference>
<dbReference type="InterPro" id="IPR005880">
    <property type="entry name" value="Ribosomal_uL2_bac/org-type"/>
</dbReference>
<evidence type="ECO:0000256" key="3">
    <source>
        <dbReference type="ARBA" id="ARBA00022884"/>
    </source>
</evidence>
<reference evidence="11 12" key="1">
    <citation type="submission" date="2020-08" db="EMBL/GenBank/DDBJ databases">
        <title>Genomic Encyclopedia of Type Strains, Phase IV (KMG-IV): sequencing the most valuable type-strain genomes for metagenomic binning, comparative biology and taxonomic classification.</title>
        <authorList>
            <person name="Goeker M."/>
        </authorList>
    </citation>
    <scope>NUCLEOTIDE SEQUENCE [LARGE SCALE GENOMIC DNA]</scope>
    <source>
        <strain evidence="11 12">DSM 24661</strain>
    </source>
</reference>
<dbReference type="InterPro" id="IPR014722">
    <property type="entry name" value="Rib_uL2_dom2"/>
</dbReference>
<comment type="similarity">
    <text evidence="1 7">Belongs to the universal ribosomal protein uL2 family.</text>
</comment>
<keyword evidence="3 7" id="KW-0694">RNA-binding</keyword>
<dbReference type="HAMAP" id="MF_01320_B">
    <property type="entry name" value="Ribosomal_uL2_B"/>
    <property type="match status" value="1"/>
</dbReference>
<evidence type="ECO:0000313" key="12">
    <source>
        <dbReference type="Proteomes" id="UP000559117"/>
    </source>
</evidence>
<dbReference type="SUPFAM" id="SSF50249">
    <property type="entry name" value="Nucleic acid-binding proteins"/>
    <property type="match status" value="1"/>
</dbReference>
<evidence type="ECO:0000256" key="1">
    <source>
        <dbReference type="ARBA" id="ARBA00005636"/>
    </source>
</evidence>
<dbReference type="GO" id="GO:0002181">
    <property type="term" value="P:cytoplasmic translation"/>
    <property type="evidence" value="ECO:0007669"/>
    <property type="project" value="TreeGrafter"/>
</dbReference>
<dbReference type="PROSITE" id="PS00467">
    <property type="entry name" value="RIBOSOMAL_L2"/>
    <property type="match status" value="1"/>
</dbReference>
<dbReference type="RefSeq" id="WP_183860046.1">
    <property type="nucleotide sequence ID" value="NZ_JACHFH010000008.1"/>
</dbReference>
<dbReference type="PANTHER" id="PTHR13691:SF5">
    <property type="entry name" value="LARGE RIBOSOMAL SUBUNIT PROTEIN UL2M"/>
    <property type="match status" value="1"/>
</dbReference>
<dbReference type="SMART" id="SM01383">
    <property type="entry name" value="Ribosomal_L2"/>
    <property type="match status" value="1"/>
</dbReference>
<dbReference type="InterPro" id="IPR002171">
    <property type="entry name" value="Ribosomal_uL2"/>
</dbReference>
<comment type="subunit">
    <text evidence="7">Part of the 50S ribosomal subunit. Forms a bridge to the 30S subunit in the 70S ribosome.</text>
</comment>
<protein>
    <recommendedName>
        <fullName evidence="6 7">Large ribosomal subunit protein uL2</fullName>
    </recommendedName>
</protein>
<evidence type="ECO:0000256" key="7">
    <source>
        <dbReference type="HAMAP-Rule" id="MF_01320"/>
    </source>
</evidence>
<name>A0A840UDF4_9FIRM</name>
<evidence type="ECO:0000256" key="2">
    <source>
        <dbReference type="ARBA" id="ARBA00022730"/>
    </source>
</evidence>